<keyword evidence="3" id="KW-1185">Reference proteome</keyword>
<keyword evidence="1" id="KW-1133">Transmembrane helix</keyword>
<dbReference type="PATRIC" id="fig|1423776.4.peg.411"/>
<feature type="transmembrane region" description="Helical" evidence="1">
    <location>
        <begin position="7"/>
        <end position="24"/>
    </location>
</feature>
<dbReference type="Proteomes" id="UP000051160">
    <property type="component" value="Unassembled WGS sequence"/>
</dbReference>
<feature type="transmembrane region" description="Helical" evidence="1">
    <location>
        <begin position="44"/>
        <end position="66"/>
    </location>
</feature>
<name>A0A0R1LT75_9LACO</name>
<feature type="transmembrane region" description="Helical" evidence="1">
    <location>
        <begin position="78"/>
        <end position="95"/>
    </location>
</feature>
<keyword evidence="1" id="KW-0472">Membrane</keyword>
<reference evidence="2 3" key="1">
    <citation type="journal article" date="2015" name="Genome Announc.">
        <title>Expanding the biotechnology potential of lactobacilli through comparative genomics of 213 strains and associated genera.</title>
        <authorList>
            <person name="Sun Z."/>
            <person name="Harris H.M."/>
            <person name="McCann A."/>
            <person name="Guo C."/>
            <person name="Argimon S."/>
            <person name="Zhang W."/>
            <person name="Yang X."/>
            <person name="Jeffery I.B."/>
            <person name="Cooney J.C."/>
            <person name="Kagawa T.F."/>
            <person name="Liu W."/>
            <person name="Song Y."/>
            <person name="Salvetti E."/>
            <person name="Wrobel A."/>
            <person name="Rasinkangas P."/>
            <person name="Parkhill J."/>
            <person name="Rea M.C."/>
            <person name="O'Sullivan O."/>
            <person name="Ritari J."/>
            <person name="Douillard F.P."/>
            <person name="Paul Ross R."/>
            <person name="Yang R."/>
            <person name="Briner A.E."/>
            <person name="Felis G.E."/>
            <person name="de Vos W.M."/>
            <person name="Barrangou R."/>
            <person name="Klaenhammer T.R."/>
            <person name="Caufield P.W."/>
            <person name="Cui Y."/>
            <person name="Zhang H."/>
            <person name="O'Toole P.W."/>
        </authorList>
    </citation>
    <scope>NUCLEOTIDE SEQUENCE [LARGE SCALE GENOMIC DNA]</scope>
    <source>
        <strain evidence="2 3">DSM 19909</strain>
    </source>
</reference>
<comment type="caution">
    <text evidence="2">The sequence shown here is derived from an EMBL/GenBank/DDBJ whole genome shotgun (WGS) entry which is preliminary data.</text>
</comment>
<organism evidence="2 3">
    <name type="scientific">Secundilactobacillus odoratitofui DSM 19909 = JCM 15043</name>
    <dbReference type="NCBI Taxonomy" id="1423776"/>
    <lineage>
        <taxon>Bacteria</taxon>
        <taxon>Bacillati</taxon>
        <taxon>Bacillota</taxon>
        <taxon>Bacilli</taxon>
        <taxon>Lactobacillales</taxon>
        <taxon>Lactobacillaceae</taxon>
        <taxon>Secundilactobacillus</taxon>
    </lineage>
</organism>
<gene>
    <name evidence="2" type="ORF">FD04_GL000407</name>
</gene>
<protein>
    <submittedName>
        <fullName evidence="2">Uncharacterized protein</fullName>
    </submittedName>
</protein>
<keyword evidence="1" id="KW-0812">Transmembrane</keyword>
<evidence type="ECO:0000256" key="1">
    <source>
        <dbReference type="SAM" id="Phobius"/>
    </source>
</evidence>
<evidence type="ECO:0000313" key="2">
    <source>
        <dbReference type="EMBL" id="KRK98672.1"/>
    </source>
</evidence>
<dbReference type="RefSeq" id="WP_056947131.1">
    <property type="nucleotide sequence ID" value="NZ_AZEE01000027.1"/>
</dbReference>
<sequence length="228" mass="26564">MKTQRKFDIITVVLSLVTGLLLYIKIVDYYQLSNLWVNHSDARLHHFILMLWLLVAGLILSILLWFYFRSKDAGTKPWIGFGILLVTLFGSFYQYTHAPNYQSYHETPYPISATAVEKRVNSKSYDLYNDGPIYFYRKNDHSYPKVRKLIRQYSLAQQNDLDCIDMATLKKSLGQKRYAVVIKNAKISSRSAIFLKYSNEDGGISRITFNNLQKSHNLNFALNFIDNH</sequence>
<evidence type="ECO:0000313" key="3">
    <source>
        <dbReference type="Proteomes" id="UP000051160"/>
    </source>
</evidence>
<accession>A0A0R1LT75</accession>
<proteinExistence type="predicted"/>
<dbReference type="EMBL" id="AZEE01000027">
    <property type="protein sequence ID" value="KRK98672.1"/>
    <property type="molecule type" value="Genomic_DNA"/>
</dbReference>
<dbReference type="AlphaFoldDB" id="A0A0R1LT75"/>
<dbReference type="OrthoDB" id="2288703at2"/>